<dbReference type="Pfam" id="PF07508">
    <property type="entry name" value="Recombinase"/>
    <property type="match status" value="1"/>
</dbReference>
<evidence type="ECO:0000313" key="5">
    <source>
        <dbReference type="Proteomes" id="UP001251870"/>
    </source>
</evidence>
<evidence type="ECO:0000256" key="1">
    <source>
        <dbReference type="SAM" id="MobiDB-lite"/>
    </source>
</evidence>
<feature type="domain" description="Recombinase" evidence="3">
    <location>
        <begin position="156"/>
        <end position="285"/>
    </location>
</feature>
<dbReference type="InterPro" id="IPR038109">
    <property type="entry name" value="DNA_bind_recomb_sf"/>
</dbReference>
<dbReference type="Proteomes" id="UP001251870">
    <property type="component" value="Unassembled WGS sequence"/>
</dbReference>
<dbReference type="SMART" id="SM00857">
    <property type="entry name" value="Resolvase"/>
    <property type="match status" value="1"/>
</dbReference>
<protein>
    <submittedName>
        <fullName evidence="4">Recombinase family protein</fullName>
    </submittedName>
</protein>
<dbReference type="InterPro" id="IPR050639">
    <property type="entry name" value="SSR_resolvase"/>
</dbReference>
<sequence length="511" mass="58538">MTSTPRVVIYARQSEEEDDGIEQQLADCTEEARRRGWPILAQYVDNDVSGSYERGEKTDWFKMLQSYDRGEFDVMIVNESDRVTRRLEDVLEIRHKRKIRLIIPRGGIDTDDPAGDYMFKQFVLLAEREVAQKTERARRYARERRKKGHPTAGKVPYGYRWVHKPDRDERGTRWAVVEEEKKVVQRIFSEYLGKPKEQRSFKQIARDLNEDGYRTRTGHRWGATTVRRILVNPNYAAMLAPAQPTGEFRIENIALEECLPGAWDPLVSREQLEAARNLILSTKPNHDGDTSRKWLMPGLATCGGCGGPIRSAVAKNRPKARHGDNTPAESYHAYRCATIGKGCFQRAGDIIDEYIKELCIARLSRDDAADLFEPDDDEDITVLYARREQLENGYEQIYSDAVERGRFDQAKPALDRLEAQQSEVNERIKAMLNKQPLAELAAVEDVRGWWDEATLSTRRAVVSLLMEPVIHPLGMGKRVTTLEQIIGTVTPGWRQPDTEEHSPGRRPENTS</sequence>
<evidence type="ECO:0000259" key="3">
    <source>
        <dbReference type="PROSITE" id="PS51737"/>
    </source>
</evidence>
<dbReference type="InterPro" id="IPR011109">
    <property type="entry name" value="DNA_bind_recombinase_dom"/>
</dbReference>
<dbReference type="InterPro" id="IPR036162">
    <property type="entry name" value="Resolvase-like_N_sf"/>
</dbReference>
<dbReference type="PROSITE" id="PS51736">
    <property type="entry name" value="RECOMBINASES_3"/>
    <property type="match status" value="1"/>
</dbReference>
<organism evidence="4 5">
    <name type="scientific">Nesterenkonia aerolata</name>
    <dbReference type="NCBI Taxonomy" id="3074079"/>
    <lineage>
        <taxon>Bacteria</taxon>
        <taxon>Bacillati</taxon>
        <taxon>Actinomycetota</taxon>
        <taxon>Actinomycetes</taxon>
        <taxon>Micrococcales</taxon>
        <taxon>Micrococcaceae</taxon>
        <taxon>Nesterenkonia</taxon>
    </lineage>
</organism>
<dbReference type="Pfam" id="PF00239">
    <property type="entry name" value="Resolvase"/>
    <property type="match status" value="1"/>
</dbReference>
<dbReference type="RefSeq" id="WP_310549391.1">
    <property type="nucleotide sequence ID" value="NZ_JAVKGR010000027.1"/>
</dbReference>
<dbReference type="Gene3D" id="3.90.1750.20">
    <property type="entry name" value="Putative Large Serine Recombinase, Chain B, Domain 2"/>
    <property type="match status" value="1"/>
</dbReference>
<reference evidence="4 5" key="1">
    <citation type="submission" date="2023-09" db="EMBL/GenBank/DDBJ databases">
        <title>Description of three actinobacteria isolated from air of manufacturing shop in a pharmaceutical factory.</title>
        <authorList>
            <person name="Zhang D.-F."/>
        </authorList>
    </citation>
    <scope>NUCLEOTIDE SEQUENCE [LARGE SCALE GENOMIC DNA]</scope>
    <source>
        <strain evidence="4 5">LY-0111</strain>
    </source>
</reference>
<gene>
    <name evidence="4" type="ORF">RIL96_12650</name>
</gene>
<feature type="domain" description="Resolvase/invertase-type recombinase catalytic" evidence="2">
    <location>
        <begin position="6"/>
        <end position="148"/>
    </location>
</feature>
<accession>A0ABU2DVA5</accession>
<comment type="caution">
    <text evidence="4">The sequence shown here is derived from an EMBL/GenBank/DDBJ whole genome shotgun (WGS) entry which is preliminary data.</text>
</comment>
<dbReference type="PROSITE" id="PS51737">
    <property type="entry name" value="RECOMBINASE_DNA_BIND"/>
    <property type="match status" value="1"/>
</dbReference>
<evidence type="ECO:0000313" key="4">
    <source>
        <dbReference type="EMBL" id="MDR8020409.1"/>
    </source>
</evidence>
<dbReference type="PANTHER" id="PTHR30461">
    <property type="entry name" value="DNA-INVERTASE FROM LAMBDOID PROPHAGE"/>
    <property type="match status" value="1"/>
</dbReference>
<dbReference type="EMBL" id="JAVKGR010000027">
    <property type="protein sequence ID" value="MDR8020409.1"/>
    <property type="molecule type" value="Genomic_DNA"/>
</dbReference>
<dbReference type="InterPro" id="IPR006119">
    <property type="entry name" value="Resolv_N"/>
</dbReference>
<evidence type="ECO:0000259" key="2">
    <source>
        <dbReference type="PROSITE" id="PS51736"/>
    </source>
</evidence>
<proteinExistence type="predicted"/>
<dbReference type="SUPFAM" id="SSF53041">
    <property type="entry name" value="Resolvase-like"/>
    <property type="match status" value="1"/>
</dbReference>
<feature type="region of interest" description="Disordered" evidence="1">
    <location>
        <begin position="489"/>
        <end position="511"/>
    </location>
</feature>
<dbReference type="Gene3D" id="3.40.50.1390">
    <property type="entry name" value="Resolvase, N-terminal catalytic domain"/>
    <property type="match status" value="1"/>
</dbReference>
<dbReference type="CDD" id="cd00338">
    <property type="entry name" value="Ser_Recombinase"/>
    <property type="match status" value="1"/>
</dbReference>
<dbReference type="PANTHER" id="PTHR30461:SF23">
    <property type="entry name" value="DNA RECOMBINASE-RELATED"/>
    <property type="match status" value="1"/>
</dbReference>
<keyword evidence="5" id="KW-1185">Reference proteome</keyword>
<name>A0ABU2DVA5_9MICC</name>
<feature type="compositionally biased region" description="Basic and acidic residues" evidence="1">
    <location>
        <begin position="496"/>
        <end position="511"/>
    </location>
</feature>